<sequence length="187" mass="22171">MDKSNNTKNQLIESVMKLLQECDDVSEITSRKITERAKVNLSTINYYFASKDELINIAANKLIRDFANAYFEDMKNDVKAPKDKLRYFLTRISDIVVHYKKYTKEMMPYILLKGEFTETIEILPLVKECFQGSKSDEECKIISYQLISFMQLVFYRADEFKFFSNIDINIKEERDKLIDIQLDLFFK</sequence>
<accession>A0A0D1BRC8</accession>
<dbReference type="InterPro" id="IPR050624">
    <property type="entry name" value="HTH-type_Tx_Regulator"/>
</dbReference>
<dbReference type="Pfam" id="PF00440">
    <property type="entry name" value="TetR_N"/>
    <property type="match status" value="1"/>
</dbReference>
<dbReference type="InterPro" id="IPR009057">
    <property type="entry name" value="Homeodomain-like_sf"/>
</dbReference>
<evidence type="ECO:0000256" key="1">
    <source>
        <dbReference type="ARBA" id="ARBA00023125"/>
    </source>
</evidence>
<evidence type="ECO:0000259" key="3">
    <source>
        <dbReference type="PROSITE" id="PS50977"/>
    </source>
</evidence>
<dbReference type="PATRIC" id="fig|1379739.3.peg.1215"/>
<dbReference type="PANTHER" id="PTHR43479:SF11">
    <property type="entry name" value="ACREF_ENVCD OPERON REPRESSOR-RELATED"/>
    <property type="match status" value="1"/>
</dbReference>
<evidence type="ECO:0000313" key="4">
    <source>
        <dbReference type="EMBL" id="KIS22865.1"/>
    </source>
</evidence>
<feature type="DNA-binding region" description="H-T-H motif" evidence="2">
    <location>
        <begin position="29"/>
        <end position="48"/>
    </location>
</feature>
<evidence type="ECO:0000256" key="2">
    <source>
        <dbReference type="PROSITE-ProRule" id="PRU00335"/>
    </source>
</evidence>
<evidence type="ECO:0000313" key="5">
    <source>
        <dbReference type="Proteomes" id="UP000032250"/>
    </source>
</evidence>
<dbReference type="SUPFAM" id="SSF46689">
    <property type="entry name" value="Homeodomain-like"/>
    <property type="match status" value="1"/>
</dbReference>
<dbReference type="EMBL" id="JXSU01000007">
    <property type="protein sequence ID" value="KIS22865.1"/>
    <property type="molecule type" value="Genomic_DNA"/>
</dbReference>
<comment type="caution">
    <text evidence="4">The sequence shown here is derived from an EMBL/GenBank/DDBJ whole genome shotgun (WGS) entry which is preliminary data.</text>
</comment>
<organism evidence="4 5">
    <name type="scientific">Clostridium botulinum B2 450</name>
    <dbReference type="NCBI Taxonomy" id="1379739"/>
    <lineage>
        <taxon>Bacteria</taxon>
        <taxon>Bacillati</taxon>
        <taxon>Bacillota</taxon>
        <taxon>Clostridia</taxon>
        <taxon>Eubacteriales</taxon>
        <taxon>Clostridiaceae</taxon>
        <taxon>Clostridium</taxon>
    </lineage>
</organism>
<dbReference type="GO" id="GO:0003677">
    <property type="term" value="F:DNA binding"/>
    <property type="evidence" value="ECO:0007669"/>
    <property type="project" value="UniProtKB-UniRule"/>
</dbReference>
<dbReference type="PANTHER" id="PTHR43479">
    <property type="entry name" value="ACREF/ENVCD OPERON REPRESSOR-RELATED"/>
    <property type="match status" value="1"/>
</dbReference>
<dbReference type="OrthoDB" id="9789566at2"/>
<keyword evidence="1 2" id="KW-0238">DNA-binding</keyword>
<dbReference type="AlphaFoldDB" id="A0A0D1BRC8"/>
<reference evidence="4 5" key="1">
    <citation type="submission" date="2014-06" db="EMBL/GenBank/DDBJ databases">
        <title>Genome characterization of distinct group I Clostridium botulinum lineages.</title>
        <authorList>
            <person name="Giordani F."/>
            <person name="Anselmo A."/>
            <person name="Fillo S."/>
            <person name="Palozzi A.M."/>
            <person name="Fortunato A."/>
            <person name="Gentile B."/>
            <person name="Ciammaruconi A."/>
            <person name="Anniballi F."/>
            <person name="De Medici D."/>
            <person name="Lista F."/>
        </authorList>
    </citation>
    <scope>NUCLEOTIDE SEQUENCE [LARGE SCALE GENOMIC DNA]</scope>
    <source>
        <strain evidence="4 5">B2 450</strain>
    </source>
</reference>
<proteinExistence type="predicted"/>
<protein>
    <submittedName>
        <fullName evidence="4">TetR family transcriptional regulator</fullName>
    </submittedName>
</protein>
<dbReference type="HOGENOM" id="CLU_119418_0_0_9"/>
<dbReference type="PROSITE" id="PS50977">
    <property type="entry name" value="HTH_TETR_2"/>
    <property type="match status" value="1"/>
</dbReference>
<dbReference type="RefSeq" id="WP_003489097.1">
    <property type="nucleotide sequence ID" value="NZ_JXSU01000007.1"/>
</dbReference>
<dbReference type="Gene3D" id="1.10.357.10">
    <property type="entry name" value="Tetracycline Repressor, domain 2"/>
    <property type="match status" value="1"/>
</dbReference>
<dbReference type="InterPro" id="IPR001647">
    <property type="entry name" value="HTH_TetR"/>
</dbReference>
<name>A0A0D1BRC8_CLOBO</name>
<feature type="domain" description="HTH tetR-type" evidence="3">
    <location>
        <begin position="5"/>
        <end position="66"/>
    </location>
</feature>
<dbReference type="Proteomes" id="UP000032250">
    <property type="component" value="Unassembled WGS sequence"/>
</dbReference>
<gene>
    <name evidence="4" type="ORF">N495_04465</name>
</gene>